<keyword evidence="14" id="KW-1185">Reference proteome</keyword>
<dbReference type="InterPro" id="IPR001680">
    <property type="entry name" value="WD40_rpt"/>
</dbReference>
<reference evidence="13" key="1">
    <citation type="journal article" date="2023" name="Mol. Phylogenet. Evol.">
        <title>Genome-scale phylogeny and comparative genomics of the fungal order Sordariales.</title>
        <authorList>
            <person name="Hensen N."/>
            <person name="Bonometti L."/>
            <person name="Westerberg I."/>
            <person name="Brannstrom I.O."/>
            <person name="Guillou S."/>
            <person name="Cros-Aarteil S."/>
            <person name="Calhoun S."/>
            <person name="Haridas S."/>
            <person name="Kuo A."/>
            <person name="Mondo S."/>
            <person name="Pangilinan J."/>
            <person name="Riley R."/>
            <person name="LaButti K."/>
            <person name="Andreopoulos B."/>
            <person name="Lipzen A."/>
            <person name="Chen C."/>
            <person name="Yan M."/>
            <person name="Daum C."/>
            <person name="Ng V."/>
            <person name="Clum A."/>
            <person name="Steindorff A."/>
            <person name="Ohm R.A."/>
            <person name="Martin F."/>
            <person name="Silar P."/>
            <person name="Natvig D.O."/>
            <person name="Lalanne C."/>
            <person name="Gautier V."/>
            <person name="Ament-Velasquez S.L."/>
            <person name="Kruys A."/>
            <person name="Hutchinson M.I."/>
            <person name="Powell A.J."/>
            <person name="Barry K."/>
            <person name="Miller A.N."/>
            <person name="Grigoriev I.V."/>
            <person name="Debuchy R."/>
            <person name="Gladieux P."/>
            <person name="Hiltunen Thoren M."/>
            <person name="Johannesson H."/>
        </authorList>
    </citation>
    <scope>NUCLEOTIDE SEQUENCE</scope>
    <source>
        <strain evidence="13">CBS 626.80</strain>
    </source>
</reference>
<reference evidence="13" key="2">
    <citation type="submission" date="2023-06" db="EMBL/GenBank/DDBJ databases">
        <authorList>
            <consortium name="Lawrence Berkeley National Laboratory"/>
            <person name="Mondo S.J."/>
            <person name="Hensen N."/>
            <person name="Bonometti L."/>
            <person name="Westerberg I."/>
            <person name="Brannstrom I.O."/>
            <person name="Guillou S."/>
            <person name="Cros-Aarteil S."/>
            <person name="Calhoun S."/>
            <person name="Haridas S."/>
            <person name="Kuo A."/>
            <person name="Pangilinan J."/>
            <person name="Riley R."/>
            <person name="Labutti K."/>
            <person name="Andreopoulos B."/>
            <person name="Lipzen A."/>
            <person name="Chen C."/>
            <person name="Yanf M."/>
            <person name="Daum C."/>
            <person name="Ng V."/>
            <person name="Clum A."/>
            <person name="Steindorff A."/>
            <person name="Ohm R."/>
            <person name="Martin F."/>
            <person name="Silar P."/>
            <person name="Natvig D."/>
            <person name="Lalanne C."/>
            <person name="Gautier V."/>
            <person name="Ament-Velasquez S.L."/>
            <person name="Kruys A."/>
            <person name="Hutchinson M.I."/>
            <person name="Powell A.J."/>
            <person name="Barry K."/>
            <person name="Miller A.N."/>
            <person name="Grigoriev I.V."/>
            <person name="Debuchy R."/>
            <person name="Gladieux P."/>
            <person name="Thoren M.H."/>
            <person name="Johannesson H."/>
        </authorList>
    </citation>
    <scope>NUCLEOTIDE SEQUENCE</scope>
    <source>
        <strain evidence="13">CBS 626.80</strain>
    </source>
</reference>
<dbReference type="SUPFAM" id="SSF50978">
    <property type="entry name" value="WD40 repeat-like"/>
    <property type="match status" value="2"/>
</dbReference>
<name>A0AAN6SFU8_9PEZI</name>
<keyword evidence="9" id="KW-0677">Repeat</keyword>
<dbReference type="GO" id="GO:0005634">
    <property type="term" value="C:nucleus"/>
    <property type="evidence" value="ECO:0007669"/>
    <property type="project" value="UniProtKB-SubCell"/>
</dbReference>
<evidence type="ECO:0000256" key="8">
    <source>
        <dbReference type="ARBA" id="ARBA00022694"/>
    </source>
</evidence>
<comment type="subcellular location">
    <subcellularLocation>
        <location evidence="2">Cytoplasm</location>
    </subcellularLocation>
    <subcellularLocation>
        <location evidence="1">Nucleus</location>
    </subcellularLocation>
</comment>
<proteinExistence type="inferred from homology"/>
<evidence type="ECO:0000256" key="3">
    <source>
        <dbReference type="ARBA" id="ARBA00005043"/>
    </source>
</evidence>
<evidence type="ECO:0000313" key="13">
    <source>
        <dbReference type="EMBL" id="KAK3952130.1"/>
    </source>
</evidence>
<dbReference type="AlphaFoldDB" id="A0AAN6SFU8"/>
<feature type="repeat" description="WD" evidence="11">
    <location>
        <begin position="212"/>
        <end position="261"/>
    </location>
</feature>
<evidence type="ECO:0000256" key="4">
    <source>
        <dbReference type="ARBA" id="ARBA00005881"/>
    </source>
</evidence>
<feature type="region of interest" description="Disordered" evidence="12">
    <location>
        <begin position="877"/>
        <end position="897"/>
    </location>
</feature>
<dbReference type="SMART" id="SM00320">
    <property type="entry name" value="WD40"/>
    <property type="match status" value="11"/>
</dbReference>
<evidence type="ECO:0000256" key="6">
    <source>
        <dbReference type="ARBA" id="ARBA00022490"/>
    </source>
</evidence>
<evidence type="ECO:0000313" key="14">
    <source>
        <dbReference type="Proteomes" id="UP001303222"/>
    </source>
</evidence>
<evidence type="ECO:0000256" key="11">
    <source>
        <dbReference type="PROSITE-ProRule" id="PRU00221"/>
    </source>
</evidence>
<sequence length="913" mass="99216">MTETAIDTRYLSAGANRYAAAADWGENGLVAFGADINVCLWNPSNTIGISQILSGHTAHVRAVKFLPRLQDEKSTYLVSGGDDQSLRVWAVDGETGVATCVQIIQEHTAPINYLAALKIPVGSTKRRIFVSGAADSTVKVWSLDVSSGPVTLLQTIKTAKKYFPLALALSPLNDEGTALILAIAGTTNIIQILTASTADDNTQFEFTPQATLPGHENWIRSLDFIREKPKSEAESDVLLASASQDKYIRIWRIHQGSALSVPTSAASDASAAAAALTPGPANKIHKIKVEGADPATNKYCIMFEALLLGHEDWIYTARWCRSLTSTTSDSGEGTLQLLSASADNSLSIWESDPESGIWITVARLGEVSREKGATTATGSIGGFWTGMWSLTGTTVITLGRTGSWRRWDWDSDDQVWKQNLAVSGHTRAVTGISWSRNGVYLLSTSSDQTTRLHAEWATNPSPSQNTSKRTWHEMARPQIHGYDLNCIDSLSSTSFVSGADEKLMRVFTEPKAVARMLNRLTGSSSALSSSEFDSLPADAANIPVLGLSNKAIDVIDDDADASVAAGGNPDGGRGGDVTMQDRENMLDPASMVRKSALEIDHPPFEESLSRHTLWPEVEKLYGHGYEISCLAVSHPSEEKREKETHLIASACRAASLNHAVIRLFETDKWTELRPPLKAHTSTIHRLRFSSDNTYLLSVGKDRQWAVFKRDPESSTGYTLLQLNPKGHSRMILDCAWAPKSKTSSSEGVDVFATAGRDKAVKIWVRRRNTSPKQEKEGEGETEKKEQEFTLGLSLTEDQPVTALDFASEPLTSSSEDGSAQNFLLAVGTESGKLSVLAIKVTSSSTDGSPGVSVAETYKVEEQLWLPKAVLQLAWRPRVRKGGEDDSDEGEKKQARELAIAGEDGSLRIYEFSL</sequence>
<feature type="repeat" description="WD" evidence="11">
    <location>
        <begin position="53"/>
        <end position="99"/>
    </location>
</feature>
<dbReference type="GO" id="GO:0005737">
    <property type="term" value="C:cytoplasm"/>
    <property type="evidence" value="ECO:0007669"/>
    <property type="project" value="UniProtKB-SubCell"/>
</dbReference>
<dbReference type="InterPro" id="IPR020472">
    <property type="entry name" value="WD40_PAC1"/>
</dbReference>
<dbReference type="PRINTS" id="PR00320">
    <property type="entry name" value="GPROTEINBRPT"/>
</dbReference>
<dbReference type="FunFam" id="2.130.10.10:FF:001289">
    <property type="entry name" value="RNA polymerase II Elongator subunit"/>
    <property type="match status" value="1"/>
</dbReference>
<comment type="pathway">
    <text evidence="3">tRNA modification; 5-methoxycarbonylmethyl-2-thiouridine-tRNA biosynthesis.</text>
</comment>
<dbReference type="PANTHER" id="PTHR44111">
    <property type="entry name" value="ELONGATOR COMPLEX PROTEIN 2"/>
    <property type="match status" value="1"/>
</dbReference>
<keyword evidence="8" id="KW-0819">tRNA processing</keyword>
<evidence type="ECO:0000256" key="5">
    <source>
        <dbReference type="ARBA" id="ARBA00020267"/>
    </source>
</evidence>
<dbReference type="Pfam" id="PF00400">
    <property type="entry name" value="WD40"/>
    <property type="match status" value="6"/>
</dbReference>
<comment type="caution">
    <text evidence="13">The sequence shown here is derived from an EMBL/GenBank/DDBJ whole genome shotgun (WGS) entry which is preliminary data.</text>
</comment>
<keyword evidence="10" id="KW-0539">Nucleus</keyword>
<evidence type="ECO:0000256" key="12">
    <source>
        <dbReference type="SAM" id="MobiDB-lite"/>
    </source>
</evidence>
<dbReference type="FunFam" id="2.130.10.10:FF:000400">
    <property type="entry name" value="Elongator acetyltransferase complex subunit 2"/>
    <property type="match status" value="1"/>
</dbReference>
<keyword evidence="6" id="KW-0963">Cytoplasm</keyword>
<evidence type="ECO:0000256" key="9">
    <source>
        <dbReference type="ARBA" id="ARBA00022737"/>
    </source>
</evidence>
<accession>A0AAN6SFU8</accession>
<dbReference type="PROSITE" id="PS50294">
    <property type="entry name" value="WD_REPEATS_REGION"/>
    <property type="match status" value="1"/>
</dbReference>
<organism evidence="13 14">
    <name type="scientific">Pseudoneurospora amorphoporcata</name>
    <dbReference type="NCBI Taxonomy" id="241081"/>
    <lineage>
        <taxon>Eukaryota</taxon>
        <taxon>Fungi</taxon>
        <taxon>Dikarya</taxon>
        <taxon>Ascomycota</taxon>
        <taxon>Pezizomycotina</taxon>
        <taxon>Sordariomycetes</taxon>
        <taxon>Sordariomycetidae</taxon>
        <taxon>Sordariales</taxon>
        <taxon>Sordariaceae</taxon>
        <taxon>Pseudoneurospora</taxon>
    </lineage>
</organism>
<dbReference type="InterPro" id="IPR036322">
    <property type="entry name" value="WD40_repeat_dom_sf"/>
</dbReference>
<feature type="repeat" description="WD" evidence="11">
    <location>
        <begin position="422"/>
        <end position="452"/>
    </location>
</feature>
<dbReference type="GO" id="GO:0002098">
    <property type="term" value="P:tRNA wobble uridine modification"/>
    <property type="evidence" value="ECO:0007669"/>
    <property type="project" value="InterPro"/>
</dbReference>
<feature type="compositionally biased region" description="Basic and acidic residues" evidence="12">
    <location>
        <begin position="772"/>
        <end position="786"/>
    </location>
</feature>
<evidence type="ECO:0000256" key="10">
    <source>
        <dbReference type="ARBA" id="ARBA00023242"/>
    </source>
</evidence>
<protein>
    <recommendedName>
        <fullName evidence="5">Elongator complex protein 2</fullName>
    </recommendedName>
</protein>
<dbReference type="GO" id="GO:0033588">
    <property type="term" value="C:elongator holoenzyme complex"/>
    <property type="evidence" value="ECO:0007669"/>
    <property type="project" value="InterPro"/>
</dbReference>
<dbReference type="InterPro" id="IPR015943">
    <property type="entry name" value="WD40/YVTN_repeat-like_dom_sf"/>
</dbReference>
<dbReference type="Proteomes" id="UP001303222">
    <property type="component" value="Unassembled WGS sequence"/>
</dbReference>
<evidence type="ECO:0000256" key="7">
    <source>
        <dbReference type="ARBA" id="ARBA00022574"/>
    </source>
</evidence>
<comment type="similarity">
    <text evidence="4">Belongs to the WD repeat ELP2 family.</text>
</comment>
<dbReference type="PANTHER" id="PTHR44111:SF1">
    <property type="entry name" value="ELONGATOR COMPLEX PROTEIN 2"/>
    <property type="match status" value="1"/>
</dbReference>
<evidence type="ECO:0000256" key="2">
    <source>
        <dbReference type="ARBA" id="ARBA00004496"/>
    </source>
</evidence>
<feature type="region of interest" description="Disordered" evidence="12">
    <location>
        <begin position="766"/>
        <end position="786"/>
    </location>
</feature>
<dbReference type="InterPro" id="IPR037289">
    <property type="entry name" value="Elp2"/>
</dbReference>
<evidence type="ECO:0000256" key="1">
    <source>
        <dbReference type="ARBA" id="ARBA00004123"/>
    </source>
</evidence>
<dbReference type="Gene3D" id="2.130.10.10">
    <property type="entry name" value="YVTN repeat-like/Quinoprotein amine dehydrogenase"/>
    <property type="match status" value="3"/>
</dbReference>
<gene>
    <name evidence="13" type="ORF">QBC32DRAFT_149112</name>
</gene>
<dbReference type="PROSITE" id="PS50082">
    <property type="entry name" value="WD_REPEATS_2"/>
    <property type="match status" value="3"/>
</dbReference>
<dbReference type="EMBL" id="MU859130">
    <property type="protein sequence ID" value="KAK3952130.1"/>
    <property type="molecule type" value="Genomic_DNA"/>
</dbReference>
<keyword evidence="7 11" id="KW-0853">WD repeat</keyword>